<feature type="transmembrane region" description="Helical" evidence="1">
    <location>
        <begin position="65"/>
        <end position="84"/>
    </location>
</feature>
<keyword evidence="1" id="KW-0472">Membrane</keyword>
<dbReference type="EMBL" id="VXIS01000078">
    <property type="protein sequence ID" value="KAA8907518.1"/>
    <property type="molecule type" value="Genomic_DNA"/>
</dbReference>
<protein>
    <submittedName>
        <fullName evidence="2">Uncharacterized protein</fullName>
    </submittedName>
</protein>
<keyword evidence="3" id="KW-1185">Reference proteome</keyword>
<evidence type="ECO:0000313" key="2">
    <source>
        <dbReference type="EMBL" id="KAA8907518.1"/>
    </source>
</evidence>
<dbReference type="Proteomes" id="UP000326924">
    <property type="component" value="Unassembled WGS sequence"/>
</dbReference>
<gene>
    <name evidence="2" type="ORF">FN846DRAFT_691216</name>
</gene>
<evidence type="ECO:0000256" key="1">
    <source>
        <dbReference type="SAM" id="Phobius"/>
    </source>
</evidence>
<dbReference type="InParanoid" id="A0A5J5EXY5"/>
<evidence type="ECO:0000313" key="3">
    <source>
        <dbReference type="Proteomes" id="UP000326924"/>
    </source>
</evidence>
<dbReference type="AlphaFoldDB" id="A0A5J5EXY5"/>
<keyword evidence="1" id="KW-0812">Transmembrane</keyword>
<accession>A0A5J5EXY5</accession>
<reference evidence="2 3" key="1">
    <citation type="submission" date="2019-09" db="EMBL/GenBank/DDBJ databases">
        <title>Draft genome of the ectomycorrhizal ascomycete Sphaerosporella brunnea.</title>
        <authorList>
            <consortium name="DOE Joint Genome Institute"/>
            <person name="Benucci G.M."/>
            <person name="Marozzi G."/>
            <person name="Antonielli L."/>
            <person name="Sanchez S."/>
            <person name="Marco P."/>
            <person name="Wang X."/>
            <person name="Falini L.B."/>
            <person name="Barry K."/>
            <person name="Haridas S."/>
            <person name="Lipzen A."/>
            <person name="Labutti K."/>
            <person name="Grigoriev I.V."/>
            <person name="Murat C."/>
            <person name="Martin F."/>
            <person name="Albertini E."/>
            <person name="Donnini D."/>
            <person name="Bonito G."/>
        </authorList>
    </citation>
    <scope>NUCLEOTIDE SEQUENCE [LARGE SCALE GENOMIC DNA]</scope>
    <source>
        <strain evidence="2 3">Sb_GMNB300</strain>
    </source>
</reference>
<sequence>MARGQLERGCWTIARGSRVHRGGCGTGGMARGMMDDGWRRWTTRTGTQLDRVHPPHRSEKRKEKALGWLAGLAGWVGWLVVVAAKRSTTQPSSSWVRGTTPGNPQKRMWWRTQPPHVRLSSSLACLLLWRSKITGHALFTQPFVPVVCSHSMALSAAARESRKCAVSRTFAVLESE</sequence>
<keyword evidence="1" id="KW-1133">Transmembrane helix</keyword>
<proteinExistence type="predicted"/>
<comment type="caution">
    <text evidence="2">The sequence shown here is derived from an EMBL/GenBank/DDBJ whole genome shotgun (WGS) entry which is preliminary data.</text>
</comment>
<name>A0A5J5EXY5_9PEZI</name>
<organism evidence="2 3">
    <name type="scientific">Sphaerosporella brunnea</name>
    <dbReference type="NCBI Taxonomy" id="1250544"/>
    <lineage>
        <taxon>Eukaryota</taxon>
        <taxon>Fungi</taxon>
        <taxon>Dikarya</taxon>
        <taxon>Ascomycota</taxon>
        <taxon>Pezizomycotina</taxon>
        <taxon>Pezizomycetes</taxon>
        <taxon>Pezizales</taxon>
        <taxon>Pyronemataceae</taxon>
        <taxon>Sphaerosporella</taxon>
    </lineage>
</organism>